<dbReference type="KEGG" id="nai:NECAME_07938"/>
<accession>W2TL23</accession>
<reference evidence="3" key="1">
    <citation type="journal article" date="2014" name="Nat. Genet.">
        <title>Genome of the human hookworm Necator americanus.</title>
        <authorList>
            <person name="Tang Y.T."/>
            <person name="Gao X."/>
            <person name="Rosa B.A."/>
            <person name="Abubucker S."/>
            <person name="Hallsworth-Pepin K."/>
            <person name="Martin J."/>
            <person name="Tyagi R."/>
            <person name="Heizer E."/>
            <person name="Zhang X."/>
            <person name="Bhonagiri-Palsikar V."/>
            <person name="Minx P."/>
            <person name="Warren W.C."/>
            <person name="Wang Q."/>
            <person name="Zhan B."/>
            <person name="Hotez P.J."/>
            <person name="Sternberg P.W."/>
            <person name="Dougall A."/>
            <person name="Gaze S.T."/>
            <person name="Mulvenna J."/>
            <person name="Sotillo J."/>
            <person name="Ranganathan S."/>
            <person name="Rabelo E.M."/>
            <person name="Wilson R.K."/>
            <person name="Felgner P.L."/>
            <person name="Bethony J."/>
            <person name="Hawdon J.M."/>
            <person name="Gasser R.B."/>
            <person name="Loukas A."/>
            <person name="Mitreva M."/>
        </authorList>
    </citation>
    <scope>NUCLEOTIDE SEQUENCE [LARGE SCALE GENOMIC DNA]</scope>
</reference>
<dbReference type="AlphaFoldDB" id="W2TL23"/>
<sequence>MFEITSLPHHRTDSRDTPKSDFLYSAAATVKLSIFDLSQQKFAVTVLSLLPRVWIRRNHRITKTKTSTCQCPKQKPVKSKKKIEEKQSEKK</sequence>
<evidence type="ECO:0000256" key="1">
    <source>
        <dbReference type="SAM" id="MobiDB-lite"/>
    </source>
</evidence>
<name>W2TL23_NECAM</name>
<feature type="compositionally biased region" description="Basic and acidic residues" evidence="1">
    <location>
        <begin position="82"/>
        <end position="91"/>
    </location>
</feature>
<evidence type="ECO:0000313" key="3">
    <source>
        <dbReference type="Proteomes" id="UP000053676"/>
    </source>
</evidence>
<proteinExistence type="predicted"/>
<dbReference type="EMBL" id="KI658457">
    <property type="protein sequence ID" value="ETN82493.1"/>
    <property type="molecule type" value="Genomic_DNA"/>
</dbReference>
<gene>
    <name evidence="2" type="ORF">NECAME_07938</name>
</gene>
<dbReference type="Proteomes" id="UP000053676">
    <property type="component" value="Unassembled WGS sequence"/>
</dbReference>
<evidence type="ECO:0000313" key="2">
    <source>
        <dbReference type="EMBL" id="ETN82493.1"/>
    </source>
</evidence>
<feature type="region of interest" description="Disordered" evidence="1">
    <location>
        <begin position="65"/>
        <end position="91"/>
    </location>
</feature>
<organism evidence="2 3">
    <name type="scientific">Necator americanus</name>
    <name type="common">Human hookworm</name>
    <dbReference type="NCBI Taxonomy" id="51031"/>
    <lineage>
        <taxon>Eukaryota</taxon>
        <taxon>Metazoa</taxon>
        <taxon>Ecdysozoa</taxon>
        <taxon>Nematoda</taxon>
        <taxon>Chromadorea</taxon>
        <taxon>Rhabditida</taxon>
        <taxon>Rhabditina</taxon>
        <taxon>Rhabditomorpha</taxon>
        <taxon>Strongyloidea</taxon>
        <taxon>Ancylostomatidae</taxon>
        <taxon>Bunostominae</taxon>
        <taxon>Necator</taxon>
    </lineage>
</organism>
<protein>
    <submittedName>
        <fullName evidence="2">Uncharacterized protein</fullName>
    </submittedName>
</protein>
<keyword evidence="3" id="KW-1185">Reference proteome</keyword>